<dbReference type="InterPro" id="IPR001846">
    <property type="entry name" value="VWF_type-D"/>
</dbReference>
<keyword evidence="4" id="KW-0472">Membrane</keyword>
<evidence type="ECO:0000256" key="1">
    <source>
        <dbReference type="ARBA" id="ARBA00004370"/>
    </source>
</evidence>
<accession>A0AAV2IMN5</accession>
<feature type="domain" description="Mucin-4-like C8-3" evidence="7">
    <location>
        <begin position="330"/>
        <end position="377"/>
    </location>
</feature>
<keyword evidence="5" id="KW-1015">Disulfide bond</keyword>
<dbReference type="AlphaFoldDB" id="A0AAV2IMN5"/>
<evidence type="ECO:0000313" key="9">
    <source>
        <dbReference type="Proteomes" id="UP001497497"/>
    </source>
</evidence>
<name>A0AAV2IMN5_LYMST</name>
<dbReference type="Proteomes" id="UP001497497">
    <property type="component" value="Unassembled WGS sequence"/>
</dbReference>
<dbReference type="PANTHER" id="PTHR13802:SF52">
    <property type="entry name" value="MUCIN-4"/>
    <property type="match status" value="1"/>
</dbReference>
<dbReference type="Pfam" id="PF23263">
    <property type="entry name" value="C8-3_MUC4"/>
    <property type="match status" value="1"/>
</dbReference>
<proteinExistence type="predicted"/>
<feature type="domain" description="VWFD" evidence="6">
    <location>
        <begin position="225"/>
        <end position="279"/>
    </location>
</feature>
<keyword evidence="2" id="KW-0812">Transmembrane</keyword>
<dbReference type="InterPro" id="IPR051495">
    <property type="entry name" value="Epithelial_Barrier/Signaling"/>
</dbReference>
<protein>
    <recommendedName>
        <fullName evidence="10">VWFD domain-containing protein</fullName>
    </recommendedName>
</protein>
<comment type="caution">
    <text evidence="8">The sequence shown here is derived from an EMBL/GenBank/DDBJ whole genome shotgun (WGS) entry which is preliminary data.</text>
</comment>
<dbReference type="PANTHER" id="PTHR13802">
    <property type="entry name" value="MUCIN 4-RELATED"/>
    <property type="match status" value="1"/>
</dbReference>
<dbReference type="Pfam" id="PF00094">
    <property type="entry name" value="VWD"/>
    <property type="match status" value="1"/>
</dbReference>
<evidence type="ECO:0000313" key="8">
    <source>
        <dbReference type="EMBL" id="CAL1548399.1"/>
    </source>
</evidence>
<gene>
    <name evidence="8" type="ORF">GSLYS_00021716001</name>
</gene>
<reference evidence="8 9" key="1">
    <citation type="submission" date="2024-04" db="EMBL/GenBank/DDBJ databases">
        <authorList>
            <consortium name="Genoscope - CEA"/>
            <person name="William W."/>
        </authorList>
    </citation>
    <scope>NUCLEOTIDE SEQUENCE [LARGE SCALE GENOMIC DNA]</scope>
</reference>
<keyword evidence="3" id="KW-1133">Transmembrane helix</keyword>
<evidence type="ECO:0000259" key="6">
    <source>
        <dbReference type="Pfam" id="PF00094"/>
    </source>
</evidence>
<dbReference type="GO" id="GO:0016020">
    <property type="term" value="C:membrane"/>
    <property type="evidence" value="ECO:0007669"/>
    <property type="project" value="UniProtKB-SubCell"/>
</dbReference>
<evidence type="ECO:0000256" key="3">
    <source>
        <dbReference type="ARBA" id="ARBA00022989"/>
    </source>
</evidence>
<dbReference type="EMBL" id="CAXITT010001319">
    <property type="protein sequence ID" value="CAL1548399.1"/>
    <property type="molecule type" value="Genomic_DNA"/>
</dbReference>
<comment type="subcellular location">
    <subcellularLocation>
        <location evidence="1">Membrane</location>
    </subcellularLocation>
</comment>
<evidence type="ECO:0000256" key="2">
    <source>
        <dbReference type="ARBA" id="ARBA00022692"/>
    </source>
</evidence>
<evidence type="ECO:0000259" key="7">
    <source>
        <dbReference type="Pfam" id="PF23263"/>
    </source>
</evidence>
<evidence type="ECO:0000256" key="5">
    <source>
        <dbReference type="ARBA" id="ARBA00023157"/>
    </source>
</evidence>
<dbReference type="InterPro" id="IPR056619">
    <property type="entry name" value="C8-3_MUC4"/>
</dbReference>
<evidence type="ECO:0008006" key="10">
    <source>
        <dbReference type="Google" id="ProtNLM"/>
    </source>
</evidence>
<organism evidence="8 9">
    <name type="scientific">Lymnaea stagnalis</name>
    <name type="common">Great pond snail</name>
    <name type="synonym">Helix stagnalis</name>
    <dbReference type="NCBI Taxonomy" id="6523"/>
    <lineage>
        <taxon>Eukaryota</taxon>
        <taxon>Metazoa</taxon>
        <taxon>Spiralia</taxon>
        <taxon>Lophotrochozoa</taxon>
        <taxon>Mollusca</taxon>
        <taxon>Gastropoda</taxon>
        <taxon>Heterobranchia</taxon>
        <taxon>Euthyneura</taxon>
        <taxon>Panpulmonata</taxon>
        <taxon>Hygrophila</taxon>
        <taxon>Lymnaeoidea</taxon>
        <taxon>Lymnaeidae</taxon>
        <taxon>Lymnaea</taxon>
    </lineage>
</organism>
<sequence length="452" mass="50858">MFIYQLGALNWKYVYNRPISIGYTINGEVIDTGLGNSLDVTNLPKLHGISGHQGVMLFQIGQLASPEDKCQRYVCQHSRLMSNRQYQSDIAQLYKCPCTADRLGLQWNLCERRGEQNDIECYAISSTAKRRLLQGNIRNKARTGRAETKNGTLTNATVFVGFAAVEGDYAKFQVTLSSTSNTMVLFADDLDVTNDFYAQDNYSSSTGYMNIRRENRNNVTTVVAVFPWGKAGVSIKDSLGVKSLKLEMEVDKSLQDRTRGLLGNFNMNKNDEFQLQDGTVLSQNLTERQIFYLFAKTYVSPADSIFNFVDENVSRIACQNMEPIFRDEFNPADLSRAVEFCGNQNDACIFDYILTGDETFAQNTRDSQNEMEAIMQSLNNTSPTLELIIWSGFSNNRWVVYELITITIQVVARDEDGDDVMYELVGDSDQTTVSQNGTVTYFPSLQSLPVLG</sequence>
<keyword evidence="9" id="KW-1185">Reference proteome</keyword>
<evidence type="ECO:0000256" key="4">
    <source>
        <dbReference type="ARBA" id="ARBA00023136"/>
    </source>
</evidence>